<reference evidence="1" key="2">
    <citation type="journal article" date="2022" name="New Phytol.">
        <title>Evolutionary transition to the ectomycorrhizal habit in the genomes of a hyperdiverse lineage of mushroom-forming fungi.</title>
        <authorList>
            <person name="Looney B."/>
            <person name="Miyauchi S."/>
            <person name="Morin E."/>
            <person name="Drula E."/>
            <person name="Courty P.E."/>
            <person name="Kohler A."/>
            <person name="Kuo A."/>
            <person name="LaButti K."/>
            <person name="Pangilinan J."/>
            <person name="Lipzen A."/>
            <person name="Riley R."/>
            <person name="Andreopoulos W."/>
            <person name="He G."/>
            <person name="Johnson J."/>
            <person name="Nolan M."/>
            <person name="Tritt A."/>
            <person name="Barry K.W."/>
            <person name="Grigoriev I.V."/>
            <person name="Nagy L.G."/>
            <person name="Hibbett D."/>
            <person name="Henrissat B."/>
            <person name="Matheny P.B."/>
            <person name="Labbe J."/>
            <person name="Martin F.M."/>
        </authorList>
    </citation>
    <scope>NUCLEOTIDE SEQUENCE</scope>
    <source>
        <strain evidence="1">HHB10654</strain>
    </source>
</reference>
<accession>A0ACB8SWV7</accession>
<proteinExistence type="predicted"/>
<keyword evidence="2" id="KW-1185">Reference proteome</keyword>
<comment type="caution">
    <text evidence="1">The sequence shown here is derived from an EMBL/GenBank/DDBJ whole genome shotgun (WGS) entry which is preliminary data.</text>
</comment>
<dbReference type="Proteomes" id="UP000814140">
    <property type="component" value="Unassembled WGS sequence"/>
</dbReference>
<dbReference type="EMBL" id="MU277217">
    <property type="protein sequence ID" value="KAI0060738.1"/>
    <property type="molecule type" value="Genomic_DNA"/>
</dbReference>
<organism evidence="1 2">
    <name type="scientific">Artomyces pyxidatus</name>
    <dbReference type="NCBI Taxonomy" id="48021"/>
    <lineage>
        <taxon>Eukaryota</taxon>
        <taxon>Fungi</taxon>
        <taxon>Dikarya</taxon>
        <taxon>Basidiomycota</taxon>
        <taxon>Agaricomycotina</taxon>
        <taxon>Agaricomycetes</taxon>
        <taxon>Russulales</taxon>
        <taxon>Auriscalpiaceae</taxon>
        <taxon>Artomyces</taxon>
    </lineage>
</organism>
<evidence type="ECO:0000313" key="2">
    <source>
        <dbReference type="Proteomes" id="UP000814140"/>
    </source>
</evidence>
<reference evidence="1" key="1">
    <citation type="submission" date="2021-03" db="EMBL/GenBank/DDBJ databases">
        <authorList>
            <consortium name="DOE Joint Genome Institute"/>
            <person name="Ahrendt S."/>
            <person name="Looney B.P."/>
            <person name="Miyauchi S."/>
            <person name="Morin E."/>
            <person name="Drula E."/>
            <person name="Courty P.E."/>
            <person name="Chicoki N."/>
            <person name="Fauchery L."/>
            <person name="Kohler A."/>
            <person name="Kuo A."/>
            <person name="Labutti K."/>
            <person name="Pangilinan J."/>
            <person name="Lipzen A."/>
            <person name="Riley R."/>
            <person name="Andreopoulos W."/>
            <person name="He G."/>
            <person name="Johnson J."/>
            <person name="Barry K.W."/>
            <person name="Grigoriev I.V."/>
            <person name="Nagy L."/>
            <person name="Hibbett D."/>
            <person name="Henrissat B."/>
            <person name="Matheny P.B."/>
            <person name="Labbe J."/>
            <person name="Martin F."/>
        </authorList>
    </citation>
    <scope>NUCLEOTIDE SEQUENCE</scope>
    <source>
        <strain evidence="1">HHB10654</strain>
    </source>
</reference>
<name>A0ACB8SWV7_9AGAM</name>
<protein>
    <submittedName>
        <fullName evidence="1">Uncharacterized protein</fullName>
    </submittedName>
</protein>
<evidence type="ECO:0000313" key="1">
    <source>
        <dbReference type="EMBL" id="KAI0060738.1"/>
    </source>
</evidence>
<gene>
    <name evidence="1" type="ORF">BV25DRAFT_928592</name>
</gene>
<sequence>MPSSSSSPEMRHIVGATDCPRPSEHGSRFASLHITDSHPHSCSKCRLTASPQTTPVPVARLLLASVSEHIVPGNVHRARRMSSVKTEHCDGRVCAGQSISEDGRSSKCASVCCWSESGRMRVRFVRQGSRRRRRRDSLVWLCVVLVRNITMSGLRLVLTVVSQA</sequence>